<dbReference type="Pfam" id="PF00255">
    <property type="entry name" value="GSHPx"/>
    <property type="match status" value="1"/>
</dbReference>
<dbReference type="GO" id="GO:0004601">
    <property type="term" value="F:peroxidase activity"/>
    <property type="evidence" value="ECO:0007669"/>
    <property type="project" value="UniProtKB-KW"/>
</dbReference>
<evidence type="ECO:0000256" key="5">
    <source>
        <dbReference type="RuleBase" id="RU000499"/>
    </source>
</evidence>
<dbReference type="PRINTS" id="PR01011">
    <property type="entry name" value="GLUTPROXDASE"/>
</dbReference>
<dbReference type="AlphaFoldDB" id="A0A1H2A643"/>
<dbReference type="PROSITE" id="PS51355">
    <property type="entry name" value="GLUTATHIONE_PEROXID_3"/>
    <property type="match status" value="1"/>
</dbReference>
<dbReference type="PROSITE" id="PS00763">
    <property type="entry name" value="GLUTATHIONE_PEROXID_2"/>
    <property type="match status" value="1"/>
</dbReference>
<evidence type="ECO:0000256" key="1">
    <source>
        <dbReference type="ARBA" id="ARBA00006926"/>
    </source>
</evidence>
<accession>A0A1H2A643</accession>
<dbReference type="FunFam" id="3.40.30.10:FF:000010">
    <property type="entry name" value="Glutathione peroxidase"/>
    <property type="match status" value="1"/>
</dbReference>
<dbReference type="InterPro" id="IPR013766">
    <property type="entry name" value="Thioredoxin_domain"/>
</dbReference>
<comment type="similarity">
    <text evidence="1 5">Belongs to the glutathione peroxidase family.</text>
</comment>
<dbReference type="PROSITE" id="PS00460">
    <property type="entry name" value="GLUTATHIONE_PEROXID_1"/>
    <property type="match status" value="1"/>
</dbReference>
<dbReference type="CDD" id="cd00340">
    <property type="entry name" value="GSH_Peroxidase"/>
    <property type="match status" value="1"/>
</dbReference>
<sequence length="161" mass="17852">MTANLLNIPCTTIKGEQKTLADFSGKALLVVNTASKCGFTPQYKGLEQLWQQYKDQGLVVLGFPCNQFGKQEPGNEGAISEFCELNYGVSFPLFKKIDVNGDGAHPLFVQLKKDAPGLLGSKRIKWNFTKFLIGKDGKLVKRFAPLTKPEDLTREIEALLE</sequence>
<evidence type="ECO:0000256" key="4">
    <source>
        <dbReference type="PIRSR" id="PIRSR000303-1"/>
    </source>
</evidence>
<keyword evidence="2 5" id="KW-0575">Peroxidase</keyword>
<protein>
    <recommendedName>
        <fullName evidence="5">Glutathione peroxidase</fullName>
    </recommendedName>
</protein>
<evidence type="ECO:0000313" key="8">
    <source>
        <dbReference type="Proteomes" id="UP000199524"/>
    </source>
</evidence>
<dbReference type="Gene3D" id="3.40.30.10">
    <property type="entry name" value="Glutaredoxin"/>
    <property type="match status" value="1"/>
</dbReference>
<evidence type="ECO:0000256" key="2">
    <source>
        <dbReference type="ARBA" id="ARBA00022559"/>
    </source>
</evidence>
<keyword evidence="3 5" id="KW-0560">Oxidoreductase</keyword>
<evidence type="ECO:0000313" key="7">
    <source>
        <dbReference type="EMBL" id="SDT41448.1"/>
    </source>
</evidence>
<evidence type="ECO:0000259" key="6">
    <source>
        <dbReference type="PROSITE" id="PS51352"/>
    </source>
</evidence>
<dbReference type="InterPro" id="IPR036249">
    <property type="entry name" value="Thioredoxin-like_sf"/>
</dbReference>
<dbReference type="EMBL" id="LT629777">
    <property type="protein sequence ID" value="SDT41448.1"/>
    <property type="molecule type" value="Genomic_DNA"/>
</dbReference>
<organism evidence="7 8">
    <name type="scientific">Pseudomonas asplenii</name>
    <dbReference type="NCBI Taxonomy" id="53407"/>
    <lineage>
        <taxon>Bacteria</taxon>
        <taxon>Pseudomonadati</taxon>
        <taxon>Pseudomonadota</taxon>
        <taxon>Gammaproteobacteria</taxon>
        <taxon>Pseudomonadales</taxon>
        <taxon>Pseudomonadaceae</taxon>
        <taxon>Pseudomonas</taxon>
    </lineage>
</organism>
<dbReference type="InterPro" id="IPR000889">
    <property type="entry name" value="Glutathione_peroxidase"/>
</dbReference>
<feature type="active site" evidence="4">
    <location>
        <position position="37"/>
    </location>
</feature>
<evidence type="ECO:0000256" key="3">
    <source>
        <dbReference type="ARBA" id="ARBA00023002"/>
    </source>
</evidence>
<dbReference type="GO" id="GO:0034599">
    <property type="term" value="P:cellular response to oxidative stress"/>
    <property type="evidence" value="ECO:0007669"/>
    <property type="project" value="TreeGrafter"/>
</dbReference>
<feature type="domain" description="Thioredoxin" evidence="6">
    <location>
        <begin position="1"/>
        <end position="161"/>
    </location>
</feature>
<reference evidence="8" key="1">
    <citation type="submission" date="2016-10" db="EMBL/GenBank/DDBJ databases">
        <authorList>
            <person name="Varghese N."/>
            <person name="Submissions S."/>
        </authorList>
    </citation>
    <scope>NUCLEOTIDE SEQUENCE [LARGE SCALE GENOMIC DNA]</scope>
    <source>
        <strain evidence="8">ATCC 23835</strain>
    </source>
</reference>
<dbReference type="RefSeq" id="WP_090210614.1">
    <property type="nucleotide sequence ID" value="NZ_LT629777.1"/>
</dbReference>
<dbReference type="InterPro" id="IPR029759">
    <property type="entry name" value="GPX_AS"/>
</dbReference>
<dbReference type="Proteomes" id="UP000199524">
    <property type="component" value="Chromosome I"/>
</dbReference>
<dbReference type="InterPro" id="IPR029760">
    <property type="entry name" value="GPX_CS"/>
</dbReference>
<dbReference type="GeneID" id="300210413"/>
<dbReference type="PROSITE" id="PS51352">
    <property type="entry name" value="THIOREDOXIN_2"/>
    <property type="match status" value="1"/>
</dbReference>
<dbReference type="PIRSF" id="PIRSF000303">
    <property type="entry name" value="Glutathion_perox"/>
    <property type="match status" value="1"/>
</dbReference>
<name>A0A1H2A643_9PSED</name>
<keyword evidence="8" id="KW-1185">Reference proteome</keyword>
<proteinExistence type="inferred from homology"/>
<dbReference type="PANTHER" id="PTHR11592">
    <property type="entry name" value="GLUTATHIONE PEROXIDASE"/>
    <property type="match status" value="1"/>
</dbReference>
<dbReference type="SUPFAM" id="SSF52833">
    <property type="entry name" value="Thioredoxin-like"/>
    <property type="match status" value="1"/>
</dbReference>
<gene>
    <name evidence="7" type="ORF">SAMN05216598_5574</name>
</gene>
<dbReference type="PANTHER" id="PTHR11592:SF78">
    <property type="entry name" value="GLUTATHIONE PEROXIDASE"/>
    <property type="match status" value="1"/>
</dbReference>